<organism evidence="7 8">
    <name type="scientific">Anaerosalibacter massiliensis</name>
    <dbReference type="NCBI Taxonomy" id="1347392"/>
    <lineage>
        <taxon>Bacteria</taxon>
        <taxon>Bacillati</taxon>
        <taxon>Bacillota</taxon>
        <taxon>Tissierellia</taxon>
        <taxon>Tissierellales</taxon>
        <taxon>Sporanaerobacteraceae</taxon>
        <taxon>Anaerosalibacter</taxon>
    </lineage>
</organism>
<feature type="domain" description="O-antigen ligase-related" evidence="6">
    <location>
        <begin position="245"/>
        <end position="369"/>
    </location>
</feature>
<protein>
    <submittedName>
        <fullName evidence="7">O-antigen ligase family protein</fullName>
    </submittedName>
</protein>
<dbReference type="Proteomes" id="UP001142078">
    <property type="component" value="Unassembled WGS sequence"/>
</dbReference>
<gene>
    <name evidence="7" type="ORF">NSA23_14810</name>
</gene>
<evidence type="ECO:0000313" key="8">
    <source>
        <dbReference type="Proteomes" id="UP001142078"/>
    </source>
</evidence>
<comment type="subcellular location">
    <subcellularLocation>
        <location evidence="1">Membrane</location>
        <topology evidence="1">Multi-pass membrane protein</topology>
    </subcellularLocation>
</comment>
<evidence type="ECO:0000256" key="3">
    <source>
        <dbReference type="ARBA" id="ARBA00022989"/>
    </source>
</evidence>
<accession>A0A9X2MLJ2</accession>
<dbReference type="GO" id="GO:0016020">
    <property type="term" value="C:membrane"/>
    <property type="evidence" value="ECO:0007669"/>
    <property type="project" value="UniProtKB-SubCell"/>
</dbReference>
<name>A0A9X2MLJ2_9FIRM</name>
<keyword evidence="2 5" id="KW-0812">Transmembrane</keyword>
<evidence type="ECO:0000256" key="4">
    <source>
        <dbReference type="ARBA" id="ARBA00023136"/>
    </source>
</evidence>
<dbReference type="GO" id="GO:0016874">
    <property type="term" value="F:ligase activity"/>
    <property type="evidence" value="ECO:0007669"/>
    <property type="project" value="UniProtKB-KW"/>
</dbReference>
<feature type="transmembrane region" description="Helical" evidence="5">
    <location>
        <begin position="205"/>
        <end position="231"/>
    </location>
</feature>
<keyword evidence="7" id="KW-0436">Ligase</keyword>
<dbReference type="InterPro" id="IPR007016">
    <property type="entry name" value="O-antigen_ligase-rel_domated"/>
</dbReference>
<feature type="transmembrane region" description="Helical" evidence="5">
    <location>
        <begin position="110"/>
        <end position="129"/>
    </location>
</feature>
<evidence type="ECO:0000256" key="2">
    <source>
        <dbReference type="ARBA" id="ARBA00022692"/>
    </source>
</evidence>
<dbReference type="InterPro" id="IPR051533">
    <property type="entry name" value="WaaL-like"/>
</dbReference>
<feature type="transmembrane region" description="Helical" evidence="5">
    <location>
        <begin position="80"/>
        <end position="98"/>
    </location>
</feature>
<dbReference type="RefSeq" id="WP_257490710.1">
    <property type="nucleotide sequence ID" value="NZ_JANJZL010000016.1"/>
</dbReference>
<feature type="transmembrane region" description="Helical" evidence="5">
    <location>
        <begin position="389"/>
        <end position="408"/>
    </location>
</feature>
<keyword evidence="8" id="KW-1185">Reference proteome</keyword>
<feature type="transmembrane region" description="Helical" evidence="5">
    <location>
        <begin position="357"/>
        <end position="380"/>
    </location>
</feature>
<evidence type="ECO:0000256" key="1">
    <source>
        <dbReference type="ARBA" id="ARBA00004141"/>
    </source>
</evidence>
<feature type="transmembrane region" description="Helical" evidence="5">
    <location>
        <begin position="57"/>
        <end position="74"/>
    </location>
</feature>
<dbReference type="PANTHER" id="PTHR37422:SF13">
    <property type="entry name" value="LIPOPOLYSACCHARIDE BIOSYNTHESIS PROTEIN PA4999-RELATED"/>
    <property type="match status" value="1"/>
</dbReference>
<dbReference type="AlphaFoldDB" id="A0A9X2MLJ2"/>
<feature type="transmembrane region" description="Helical" evidence="5">
    <location>
        <begin position="284"/>
        <end position="305"/>
    </location>
</feature>
<sequence>MISDSKDRFLVLLLTILTLVLQEYSYNRIVLLLGILTWIAFSLINKKEKVEVILTRMLILSVPLSFVSISGKSYSHSIVSWYNIFFVILASVVIIRNLMEGSFKLSKLSFMSLQLITIGLITIFNSINAKDAVKQYINLIIPFILIIIGNNMQGSYSEENNKKILFDYIWSTNITGLGTLLQYLAKKLIDIKLGNYAFLGGYRHSFGFLFADYSFLSLYLVTGATLLLYLVDKGKINKKIGAINIIFLVITSVITSARTGIFAFIVVVGILSIPKFFHYLIYNFPRILILTLAVVVLAGTSFMLVGNIRGNRSLSDSGRGKLNQRAFEMFLENPILGVGFGTNNYSKLVGMIPHNLIFQYLAQGGLVFFVPLLVILYMILSSSRRRDPIIFGAILCILVGALFIPNIFNSRYMGAILLIFSIRDIHNIYLNGVKETRYES</sequence>
<dbReference type="PANTHER" id="PTHR37422">
    <property type="entry name" value="TEICHURONIC ACID BIOSYNTHESIS PROTEIN TUAE"/>
    <property type="match status" value="1"/>
</dbReference>
<reference evidence="7" key="1">
    <citation type="submission" date="2022-07" db="EMBL/GenBank/DDBJ databases">
        <title>Enhanced cultured diversity of the mouse gut microbiota enables custom-made synthetic communities.</title>
        <authorList>
            <person name="Afrizal A."/>
        </authorList>
    </citation>
    <scope>NUCLEOTIDE SEQUENCE</scope>
    <source>
        <strain evidence="7">DSM 29482</strain>
    </source>
</reference>
<dbReference type="EMBL" id="JANJZL010000016">
    <property type="protein sequence ID" value="MCR2045372.1"/>
    <property type="molecule type" value="Genomic_DNA"/>
</dbReference>
<feature type="transmembrane region" description="Helical" evidence="5">
    <location>
        <begin position="243"/>
        <end position="272"/>
    </location>
</feature>
<feature type="transmembrane region" description="Helical" evidence="5">
    <location>
        <begin position="28"/>
        <end position="45"/>
    </location>
</feature>
<keyword evidence="3 5" id="KW-1133">Transmembrane helix</keyword>
<keyword evidence="4 5" id="KW-0472">Membrane</keyword>
<feature type="transmembrane region" description="Helical" evidence="5">
    <location>
        <begin position="135"/>
        <end position="152"/>
    </location>
</feature>
<evidence type="ECO:0000259" key="6">
    <source>
        <dbReference type="Pfam" id="PF04932"/>
    </source>
</evidence>
<evidence type="ECO:0000313" key="7">
    <source>
        <dbReference type="EMBL" id="MCR2045372.1"/>
    </source>
</evidence>
<evidence type="ECO:0000256" key="5">
    <source>
        <dbReference type="SAM" id="Phobius"/>
    </source>
</evidence>
<comment type="caution">
    <text evidence="7">The sequence shown here is derived from an EMBL/GenBank/DDBJ whole genome shotgun (WGS) entry which is preliminary data.</text>
</comment>
<dbReference type="Pfam" id="PF04932">
    <property type="entry name" value="Wzy_C"/>
    <property type="match status" value="1"/>
</dbReference>
<proteinExistence type="predicted"/>